<dbReference type="OrthoDB" id="286301at2759"/>
<protein>
    <submittedName>
        <fullName evidence="2">Heme ligase</fullName>
        <ecNumber evidence="2">4.99.1.8</ecNumber>
    </submittedName>
</protein>
<dbReference type="InterPro" id="IPR036378">
    <property type="entry name" value="FAS1_dom_sf"/>
</dbReference>
<dbReference type="GO" id="GO:0016829">
    <property type="term" value="F:lyase activity"/>
    <property type="evidence" value="ECO:0007669"/>
    <property type="project" value="UniProtKB-KW"/>
</dbReference>
<dbReference type="EMBL" id="CP056067">
    <property type="protein sequence ID" value="UKJ90025.2"/>
    <property type="molecule type" value="Genomic_DNA"/>
</dbReference>
<dbReference type="SUPFAM" id="SSF82153">
    <property type="entry name" value="FAS1 domain"/>
    <property type="match status" value="1"/>
</dbReference>
<dbReference type="SMART" id="SM00554">
    <property type="entry name" value="FAS1"/>
    <property type="match status" value="1"/>
</dbReference>
<dbReference type="Proteomes" id="UP000244803">
    <property type="component" value="Chromosome 4"/>
</dbReference>
<sequence>MFLNRHLLWRSTFGGLKKLRRTTKDPNVLNSKVYWCFEHKYIRRTVLSLCNNNPFTHTFSKLINPEKESGYKLSHELSLPGPFTGFIPVDEGLKPFLDRLESSYEDAVIDFVRSHFTLNLWLHRDILGSPTQPWLLYNQNRKSPETLTTLNNKRLFFEHTGELSKGDKEIYVNGSKVLRWNMRCHNGVIHLIDKPLFEV</sequence>
<name>A0A976M7P4_THEOR</name>
<dbReference type="EC" id="4.99.1.8" evidence="2"/>
<reference evidence="2" key="1">
    <citation type="submission" date="2022-07" db="EMBL/GenBank/DDBJ databases">
        <title>Evaluation of T. orientalis genome assembly methods using nanopore sequencing and analysis of variation between genomes.</title>
        <authorList>
            <person name="Yam J."/>
            <person name="Micallef M.L."/>
            <person name="Liu M."/>
            <person name="Djordjevic S.P."/>
            <person name="Bogema D.R."/>
            <person name="Jenkins C."/>
        </authorList>
    </citation>
    <scope>NUCLEOTIDE SEQUENCE</scope>
    <source>
        <strain evidence="2">Fish Creek</strain>
    </source>
</reference>
<accession>A0A976M7P4</accession>
<dbReference type="GO" id="GO:0016874">
    <property type="term" value="F:ligase activity"/>
    <property type="evidence" value="ECO:0007669"/>
    <property type="project" value="UniProtKB-KW"/>
</dbReference>
<feature type="domain" description="FAS1" evidence="1">
    <location>
        <begin position="43"/>
        <end position="196"/>
    </location>
</feature>
<dbReference type="PROSITE" id="PS50213">
    <property type="entry name" value="FAS1"/>
    <property type="match status" value="1"/>
</dbReference>
<proteinExistence type="predicted"/>
<organism evidence="2 3">
    <name type="scientific">Theileria orientalis</name>
    <dbReference type="NCBI Taxonomy" id="68886"/>
    <lineage>
        <taxon>Eukaryota</taxon>
        <taxon>Sar</taxon>
        <taxon>Alveolata</taxon>
        <taxon>Apicomplexa</taxon>
        <taxon>Aconoidasida</taxon>
        <taxon>Piroplasmida</taxon>
        <taxon>Theileriidae</taxon>
        <taxon>Theileria</taxon>
    </lineage>
</organism>
<keyword evidence="2" id="KW-0436">Ligase</keyword>
<dbReference type="InterPro" id="IPR000782">
    <property type="entry name" value="FAS1_domain"/>
</dbReference>
<keyword evidence="2" id="KW-0456">Lyase</keyword>
<evidence type="ECO:0000259" key="1">
    <source>
        <dbReference type="PROSITE" id="PS50213"/>
    </source>
</evidence>
<evidence type="ECO:0000313" key="2">
    <source>
        <dbReference type="EMBL" id="UKJ90025.2"/>
    </source>
</evidence>
<evidence type="ECO:0000313" key="3">
    <source>
        <dbReference type="Proteomes" id="UP000244803"/>
    </source>
</evidence>
<dbReference type="Pfam" id="PF02469">
    <property type="entry name" value="Fasciclin"/>
    <property type="match status" value="1"/>
</dbReference>
<dbReference type="AlphaFoldDB" id="A0A976M7P4"/>
<gene>
    <name evidence="2" type="ORF">MACJ_003283</name>
</gene>
<dbReference type="Gene3D" id="2.30.180.10">
    <property type="entry name" value="FAS1 domain"/>
    <property type="match status" value="1"/>
</dbReference>